<keyword evidence="4 11" id="KW-0560">Oxidoreductase</keyword>
<feature type="disulfide bond" description="Redox-active" evidence="7">
    <location>
        <begin position="45"/>
        <end position="50"/>
    </location>
</feature>
<gene>
    <name evidence="11" type="ORF">AA23TX_04506</name>
</gene>
<protein>
    <submittedName>
        <fullName evidence="11">Dihydrolipoamide dehydrogenase )</fullName>
        <ecNumber evidence="11">1.16.1.1</ecNumber>
        <ecNumber evidence="11">1.8.1.4</ecNumber>
    </submittedName>
</protein>
<feature type="binding site" evidence="6">
    <location>
        <position position="264"/>
    </location>
    <ligand>
        <name>NAD(+)</name>
        <dbReference type="ChEBI" id="CHEBI:57540"/>
    </ligand>
</feature>
<feature type="compositionally biased region" description="Low complexity" evidence="8">
    <location>
        <begin position="475"/>
        <end position="484"/>
    </location>
</feature>
<organism evidence="11 12">
    <name type="scientific">Amycolatopsis camponoti</name>
    <dbReference type="NCBI Taxonomy" id="2606593"/>
    <lineage>
        <taxon>Bacteria</taxon>
        <taxon>Bacillati</taxon>
        <taxon>Actinomycetota</taxon>
        <taxon>Actinomycetes</taxon>
        <taxon>Pseudonocardiales</taxon>
        <taxon>Pseudonocardiaceae</taxon>
        <taxon>Amycolatopsis</taxon>
    </lineage>
</organism>
<dbReference type="GO" id="GO:0050660">
    <property type="term" value="F:flavin adenine dinucleotide binding"/>
    <property type="evidence" value="ECO:0007669"/>
    <property type="project" value="TreeGrafter"/>
</dbReference>
<keyword evidence="6" id="KW-0520">NAD</keyword>
<dbReference type="InterPro" id="IPR016156">
    <property type="entry name" value="FAD/NAD-linked_Rdtase_dimer_sf"/>
</dbReference>
<dbReference type="SUPFAM" id="SSF55424">
    <property type="entry name" value="FAD/NAD-linked reductases, dimerisation (C-terminal) domain"/>
    <property type="match status" value="1"/>
</dbReference>
<keyword evidence="2" id="KW-0285">Flavoprotein</keyword>
<dbReference type="EMBL" id="CABVGP010000002">
    <property type="protein sequence ID" value="VVJ19485.1"/>
    <property type="molecule type" value="Genomic_DNA"/>
</dbReference>
<dbReference type="InterPro" id="IPR036188">
    <property type="entry name" value="FAD/NAD-bd_sf"/>
</dbReference>
<dbReference type="RefSeq" id="WP_155544745.1">
    <property type="nucleotide sequence ID" value="NZ_CABVGP010000002.1"/>
</dbReference>
<dbReference type="InterPro" id="IPR023753">
    <property type="entry name" value="FAD/NAD-binding_dom"/>
</dbReference>
<dbReference type="PRINTS" id="PR00368">
    <property type="entry name" value="FADPNR"/>
</dbReference>
<dbReference type="SUPFAM" id="SSF51905">
    <property type="entry name" value="FAD/NAD(P)-binding domain"/>
    <property type="match status" value="1"/>
</dbReference>
<dbReference type="Gene3D" id="3.50.50.60">
    <property type="entry name" value="FAD/NAD(P)-binding domain"/>
    <property type="match status" value="2"/>
</dbReference>
<feature type="binding site" evidence="6">
    <location>
        <position position="197"/>
    </location>
    <ligand>
        <name>NAD(+)</name>
        <dbReference type="ChEBI" id="CHEBI:57540"/>
    </ligand>
</feature>
<feature type="binding site" evidence="6">
    <location>
        <begin position="136"/>
        <end position="138"/>
    </location>
    <ligand>
        <name>FAD</name>
        <dbReference type="ChEBI" id="CHEBI:57692"/>
    </ligand>
</feature>
<dbReference type="PANTHER" id="PTHR43014">
    <property type="entry name" value="MERCURIC REDUCTASE"/>
    <property type="match status" value="1"/>
</dbReference>
<reference evidence="11 12" key="1">
    <citation type="submission" date="2019-09" db="EMBL/GenBank/DDBJ databases">
        <authorList>
            <person name="Leyn A S."/>
        </authorList>
    </citation>
    <scope>NUCLEOTIDE SEQUENCE [LARGE SCALE GENOMIC DNA]</scope>
    <source>
        <strain evidence="11">AA231_1</strain>
    </source>
</reference>
<evidence type="ECO:0000313" key="12">
    <source>
        <dbReference type="Proteomes" id="UP000399805"/>
    </source>
</evidence>
<feature type="region of interest" description="Disordered" evidence="8">
    <location>
        <begin position="455"/>
        <end position="484"/>
    </location>
</feature>
<comment type="similarity">
    <text evidence="1">Belongs to the class-I pyridine nucleotide-disulfide oxidoreductase family.</text>
</comment>
<dbReference type="GO" id="GO:0003955">
    <property type="term" value="F:NAD(P)H dehydrogenase (quinone) activity"/>
    <property type="evidence" value="ECO:0007669"/>
    <property type="project" value="TreeGrafter"/>
</dbReference>
<dbReference type="Pfam" id="PF02852">
    <property type="entry name" value="Pyr_redox_dim"/>
    <property type="match status" value="1"/>
</dbReference>
<feature type="binding site" evidence="6">
    <location>
        <begin position="174"/>
        <end position="181"/>
    </location>
    <ligand>
        <name>NAD(+)</name>
        <dbReference type="ChEBI" id="CHEBI:57540"/>
    </ligand>
</feature>
<dbReference type="FunFam" id="3.30.390.30:FF:000001">
    <property type="entry name" value="Dihydrolipoyl dehydrogenase"/>
    <property type="match status" value="1"/>
</dbReference>
<keyword evidence="12" id="KW-1185">Reference proteome</keyword>
<evidence type="ECO:0000256" key="5">
    <source>
        <dbReference type="PIRSR" id="PIRSR000350-2"/>
    </source>
</evidence>
<keyword evidence="3 6" id="KW-0274">FAD</keyword>
<accession>A0A6I8LV57</accession>
<dbReference type="EC" id="1.16.1.1" evidence="11"/>
<feature type="domain" description="FAD/NAD(P)-binding" evidence="10">
    <location>
        <begin position="7"/>
        <end position="319"/>
    </location>
</feature>
<dbReference type="GO" id="GO:0004148">
    <property type="term" value="F:dihydrolipoyl dehydrogenase (NADH) activity"/>
    <property type="evidence" value="ECO:0007669"/>
    <property type="project" value="UniProtKB-EC"/>
</dbReference>
<proteinExistence type="inferred from homology"/>
<evidence type="ECO:0000313" key="11">
    <source>
        <dbReference type="EMBL" id="VVJ19485.1"/>
    </source>
</evidence>
<feature type="domain" description="Pyridine nucleotide-disulphide oxidoreductase dimerisation" evidence="9">
    <location>
        <begin position="341"/>
        <end position="451"/>
    </location>
</feature>
<dbReference type="InterPro" id="IPR004099">
    <property type="entry name" value="Pyr_nucl-diS_OxRdtase_dimer"/>
</dbReference>
<keyword evidence="6" id="KW-0547">Nucleotide-binding</keyword>
<evidence type="ECO:0000256" key="8">
    <source>
        <dbReference type="SAM" id="MobiDB-lite"/>
    </source>
</evidence>
<dbReference type="EC" id="1.8.1.4" evidence="11"/>
<dbReference type="PRINTS" id="PR00411">
    <property type="entry name" value="PNDRDTASEI"/>
</dbReference>
<sequence>MEKLTADVLVIGFGKGGKTAAHALSDAGRRVVLVERSANMYGGTCPNVGCVPTKMLFHYSNGRRVEDDAQEFFAHSIAGVRALTSAFRAGNFASLDGKNTATVITGTARFVDQHTVAVGEGDDLITVTAPTIILSTGSAPVIAPIPGLATSKHLVSSTELTQAATLPERLIVVGGGYLGLEFASIYQHFGTHVTVLEGAERLLPREDEDIAGTVREILEGDGVRIITGAKITEVEDSGAVAKVSYEKDGQTHSVEASALLPATGRRPVTDGLRLDAAGVRTTPDGAVQVDEHLRTSRPHIYAVGDVNGGPQFTYVALDDARIVLDQLLGEGKRTTADRVAVPHTLFTTPPLATVGLTEREARARGLNIKVASEKVADIVAMPRAYTVEETRGMMKFVVDADTDLILGAALLSIDAQEVVNTVALAIRHDITATELRNSIYTHPSSTEAFNEVFGKASVGTGDEEVPADADRRPGRPAAEGPAGP</sequence>
<evidence type="ECO:0000256" key="7">
    <source>
        <dbReference type="PIRSR" id="PIRSR000350-4"/>
    </source>
</evidence>
<comment type="cofactor">
    <cofactor evidence="6">
        <name>FAD</name>
        <dbReference type="ChEBI" id="CHEBI:57692"/>
    </cofactor>
    <text evidence="6">Binds 1 FAD per subunit.</text>
</comment>
<feature type="binding site" evidence="6">
    <location>
        <position position="305"/>
    </location>
    <ligand>
        <name>NAD(+)</name>
        <dbReference type="ChEBI" id="CHEBI:57540"/>
    </ligand>
</feature>
<dbReference type="InterPro" id="IPR001100">
    <property type="entry name" value="Pyr_nuc-diS_OxRdtase"/>
</dbReference>
<evidence type="ECO:0000256" key="1">
    <source>
        <dbReference type="ARBA" id="ARBA00007532"/>
    </source>
</evidence>
<dbReference type="PANTHER" id="PTHR43014:SF4">
    <property type="entry name" value="PYRIDINE NUCLEOTIDE-DISULFIDE OXIDOREDUCTASE RCLA-RELATED"/>
    <property type="match status" value="1"/>
</dbReference>
<dbReference type="Pfam" id="PF07992">
    <property type="entry name" value="Pyr_redox_2"/>
    <property type="match status" value="1"/>
</dbReference>
<dbReference type="Proteomes" id="UP000399805">
    <property type="component" value="Unassembled WGS sequence"/>
</dbReference>
<evidence type="ECO:0000259" key="9">
    <source>
        <dbReference type="Pfam" id="PF02852"/>
    </source>
</evidence>
<evidence type="ECO:0000256" key="2">
    <source>
        <dbReference type="ARBA" id="ARBA00022630"/>
    </source>
</evidence>
<evidence type="ECO:0000256" key="4">
    <source>
        <dbReference type="ARBA" id="ARBA00023002"/>
    </source>
</evidence>
<feature type="active site" description="Proton acceptor" evidence="5">
    <location>
        <position position="442"/>
    </location>
</feature>
<evidence type="ECO:0000259" key="10">
    <source>
        <dbReference type="Pfam" id="PF07992"/>
    </source>
</evidence>
<evidence type="ECO:0000256" key="6">
    <source>
        <dbReference type="PIRSR" id="PIRSR000350-3"/>
    </source>
</evidence>
<evidence type="ECO:0000256" key="3">
    <source>
        <dbReference type="ARBA" id="ARBA00022827"/>
    </source>
</evidence>
<dbReference type="Gene3D" id="3.30.390.30">
    <property type="match status" value="1"/>
</dbReference>
<dbReference type="GO" id="GO:0016152">
    <property type="term" value="F:mercury (II) reductase (NADP+) activity"/>
    <property type="evidence" value="ECO:0007669"/>
    <property type="project" value="UniProtKB-EC"/>
</dbReference>
<dbReference type="PIRSF" id="PIRSF000350">
    <property type="entry name" value="Mercury_reductase_MerA"/>
    <property type="match status" value="1"/>
</dbReference>
<dbReference type="AlphaFoldDB" id="A0A6I8LV57"/>
<name>A0A6I8LV57_9PSEU</name>
<feature type="binding site" evidence="6">
    <location>
        <position position="54"/>
    </location>
    <ligand>
        <name>FAD</name>
        <dbReference type="ChEBI" id="CHEBI:57692"/>
    </ligand>
</feature>